<evidence type="ECO:0000256" key="6">
    <source>
        <dbReference type="RuleBase" id="RU003915"/>
    </source>
</evidence>
<accession>A0A432WUE4</accession>
<comment type="similarity">
    <text evidence="2 6">Belongs to the FKBP-type PPIase family.</text>
</comment>
<keyword evidence="9" id="KW-1185">Reference proteome</keyword>
<evidence type="ECO:0000256" key="1">
    <source>
        <dbReference type="ARBA" id="ARBA00000971"/>
    </source>
</evidence>
<dbReference type="EMBL" id="PIPP01000002">
    <property type="protein sequence ID" value="RUO37392.1"/>
    <property type="molecule type" value="Genomic_DNA"/>
</dbReference>
<proteinExistence type="inferred from homology"/>
<dbReference type="Pfam" id="PF00254">
    <property type="entry name" value="FKBP_C"/>
    <property type="match status" value="1"/>
</dbReference>
<dbReference type="PANTHER" id="PTHR47861">
    <property type="entry name" value="FKBP-TYPE PEPTIDYL-PROLYL CIS-TRANS ISOMERASE SLYD"/>
    <property type="match status" value="1"/>
</dbReference>
<name>A0A432WUE4_9GAMM</name>
<dbReference type="InterPro" id="IPR001179">
    <property type="entry name" value="PPIase_FKBP_dom"/>
</dbReference>
<evidence type="ECO:0000256" key="4">
    <source>
        <dbReference type="ARBA" id="ARBA00023235"/>
    </source>
</evidence>
<evidence type="ECO:0000256" key="2">
    <source>
        <dbReference type="ARBA" id="ARBA00006577"/>
    </source>
</evidence>
<keyword evidence="3 5" id="KW-0697">Rotamase</keyword>
<comment type="caution">
    <text evidence="8">The sequence shown here is derived from an EMBL/GenBank/DDBJ whole genome shotgun (WGS) entry which is preliminary data.</text>
</comment>
<evidence type="ECO:0000313" key="9">
    <source>
        <dbReference type="Proteomes" id="UP000286934"/>
    </source>
</evidence>
<reference evidence="9" key="1">
    <citation type="journal article" date="2018" name="Front. Microbiol.">
        <title>Genome-Based Analysis Reveals the Taxonomy and Diversity of the Family Idiomarinaceae.</title>
        <authorList>
            <person name="Liu Y."/>
            <person name="Lai Q."/>
            <person name="Shao Z."/>
        </authorList>
    </citation>
    <scope>NUCLEOTIDE SEQUENCE [LARGE SCALE GENOMIC DNA]</scope>
    <source>
        <strain evidence="9">AIS</strain>
    </source>
</reference>
<dbReference type="AlphaFoldDB" id="A0A432WUE4"/>
<dbReference type="NCBIfam" id="NF011676">
    <property type="entry name" value="PRK15095.1"/>
    <property type="match status" value="1"/>
</dbReference>
<sequence>MSEQAVAIGPGSHVVLHFSIKLEDGSAADSTKVHGKPARLTIGDGNLTQNFENCLLGLKAGDNEEFTLEPEDAFGKPLPENIYHIERVRFSGETPAEVGAIISFSQPNGREIPGIVREVTADVVTVDFNHPLAGQRVTFAVEVLSVEAP</sequence>
<keyword evidence="4 5" id="KW-0413">Isomerase</keyword>
<evidence type="ECO:0000256" key="3">
    <source>
        <dbReference type="ARBA" id="ARBA00023110"/>
    </source>
</evidence>
<dbReference type="SUPFAM" id="SSF54534">
    <property type="entry name" value="FKBP-like"/>
    <property type="match status" value="1"/>
</dbReference>
<feature type="domain" description="PPIase FKBP-type" evidence="7">
    <location>
        <begin position="11"/>
        <end position="75"/>
    </location>
</feature>
<dbReference type="Gene3D" id="2.40.10.330">
    <property type="match status" value="1"/>
</dbReference>
<dbReference type="GO" id="GO:0003755">
    <property type="term" value="F:peptidyl-prolyl cis-trans isomerase activity"/>
    <property type="evidence" value="ECO:0007669"/>
    <property type="project" value="UniProtKB-UniRule"/>
</dbReference>
<evidence type="ECO:0000259" key="7">
    <source>
        <dbReference type="PROSITE" id="PS50059"/>
    </source>
</evidence>
<dbReference type="InterPro" id="IPR046357">
    <property type="entry name" value="PPIase_dom_sf"/>
</dbReference>
<comment type="catalytic activity">
    <reaction evidence="1 5 6">
        <text>[protein]-peptidylproline (omega=180) = [protein]-peptidylproline (omega=0)</text>
        <dbReference type="Rhea" id="RHEA:16237"/>
        <dbReference type="Rhea" id="RHEA-COMP:10747"/>
        <dbReference type="Rhea" id="RHEA-COMP:10748"/>
        <dbReference type="ChEBI" id="CHEBI:83833"/>
        <dbReference type="ChEBI" id="CHEBI:83834"/>
        <dbReference type="EC" id="5.2.1.8"/>
    </reaction>
</comment>
<evidence type="ECO:0000313" key="8">
    <source>
        <dbReference type="EMBL" id="RUO37392.1"/>
    </source>
</evidence>
<dbReference type="PANTHER" id="PTHR47861:SF4">
    <property type="entry name" value="FKBP-TYPE 16 KDA PEPTIDYL-PROLYL CIS-TRANS ISOMERASE"/>
    <property type="match status" value="1"/>
</dbReference>
<organism evidence="8 9">
    <name type="scientific">Aliidiomarina shirensis</name>
    <dbReference type="NCBI Taxonomy" id="1048642"/>
    <lineage>
        <taxon>Bacteria</taxon>
        <taxon>Pseudomonadati</taxon>
        <taxon>Pseudomonadota</taxon>
        <taxon>Gammaproteobacteria</taxon>
        <taxon>Alteromonadales</taxon>
        <taxon>Idiomarinaceae</taxon>
        <taxon>Aliidiomarina</taxon>
    </lineage>
</organism>
<gene>
    <name evidence="8" type="ORF">CWE13_05380</name>
</gene>
<dbReference type="EC" id="5.2.1.8" evidence="6"/>
<dbReference type="Proteomes" id="UP000286934">
    <property type="component" value="Unassembled WGS sequence"/>
</dbReference>
<dbReference type="RefSeq" id="WP_126806587.1">
    <property type="nucleotide sequence ID" value="NZ_PIPP01000002.1"/>
</dbReference>
<dbReference type="OrthoDB" id="9808891at2"/>
<protein>
    <recommendedName>
        <fullName evidence="6">Peptidyl-prolyl cis-trans isomerase</fullName>
        <ecNumber evidence="6">5.2.1.8</ecNumber>
    </recommendedName>
</protein>
<dbReference type="InterPro" id="IPR048261">
    <property type="entry name" value="SlpA/SlyD-like_ins_sf"/>
</dbReference>
<evidence type="ECO:0000256" key="5">
    <source>
        <dbReference type="PROSITE-ProRule" id="PRU00277"/>
    </source>
</evidence>
<dbReference type="Gene3D" id="3.10.50.40">
    <property type="match status" value="1"/>
</dbReference>
<dbReference type="PROSITE" id="PS50059">
    <property type="entry name" value="FKBP_PPIASE"/>
    <property type="match status" value="1"/>
</dbReference>